<feature type="region of interest" description="Disordered" evidence="1">
    <location>
        <begin position="201"/>
        <end position="347"/>
    </location>
</feature>
<feature type="transmembrane region" description="Helical" evidence="2">
    <location>
        <begin position="99"/>
        <end position="120"/>
    </location>
</feature>
<proteinExistence type="predicted"/>
<gene>
    <name evidence="3" type="ORF">KC19_10G162900</name>
</gene>
<evidence type="ECO:0000256" key="1">
    <source>
        <dbReference type="SAM" id="MobiDB-lite"/>
    </source>
</evidence>
<evidence type="ECO:0000313" key="4">
    <source>
        <dbReference type="Proteomes" id="UP000822688"/>
    </source>
</evidence>
<keyword evidence="2" id="KW-0472">Membrane</keyword>
<reference evidence="3" key="1">
    <citation type="submission" date="2020-06" db="EMBL/GenBank/DDBJ databases">
        <title>WGS assembly of Ceratodon purpureus strain R40.</title>
        <authorList>
            <person name="Carey S.B."/>
            <person name="Jenkins J."/>
            <person name="Shu S."/>
            <person name="Lovell J.T."/>
            <person name="Sreedasyam A."/>
            <person name="Maumus F."/>
            <person name="Tiley G.P."/>
            <person name="Fernandez-Pozo N."/>
            <person name="Barry K."/>
            <person name="Chen C."/>
            <person name="Wang M."/>
            <person name="Lipzen A."/>
            <person name="Daum C."/>
            <person name="Saski C.A."/>
            <person name="Payton A.C."/>
            <person name="Mcbreen J.C."/>
            <person name="Conrad R.E."/>
            <person name="Kollar L.M."/>
            <person name="Olsson S."/>
            <person name="Huttunen S."/>
            <person name="Landis J.B."/>
            <person name="Wickett N.J."/>
            <person name="Johnson M.G."/>
            <person name="Rensing S.A."/>
            <person name="Grimwood J."/>
            <person name="Schmutz J."/>
            <person name="Mcdaniel S.F."/>
        </authorList>
    </citation>
    <scope>NUCLEOTIDE SEQUENCE</scope>
    <source>
        <strain evidence="3">R40</strain>
    </source>
</reference>
<comment type="caution">
    <text evidence="3">The sequence shown here is derived from an EMBL/GenBank/DDBJ whole genome shotgun (WGS) entry which is preliminary data.</text>
</comment>
<dbReference type="AlphaFoldDB" id="A0A8T0GMM7"/>
<sequence>MEMEATHGWWVANMVVPLPCGLEIFTLIWAGVRSTAGGEGAVSHPILQFLGGLVAVLCVCAAGVTFLALYLLLMAVIYFSLVIVRGDFGGMRPESIHEYIFNPLLYAVVTFYITIASVLWNACYFLCAPYHILNYLASRPVGAGPQVFLVVNEGSPRYQLAVQTPLAPPRDDQADLVAAAPLESEVVAVPDRERDLRQGEDVAAGQGQGIAPGLGQGVERGRGHLPLEAPAAPPQRHQTDQTTAAPLNRDPTSQAAASSSQEGSSVGSDPAPQAAAAPPQHYPPPQAAAAPPQHDPPPQAAAAPPQRDPPPKAAAAPPQHDPPPQAAAAPPQRDEASEEPRRRPRCRDFLRCESLADTLSTALAARAAFRKVMGESGSKRRRTASLVTGIDIDGLKW</sequence>
<accession>A0A8T0GMM7</accession>
<evidence type="ECO:0000313" key="3">
    <source>
        <dbReference type="EMBL" id="KAG0560213.1"/>
    </source>
</evidence>
<evidence type="ECO:0000256" key="2">
    <source>
        <dbReference type="SAM" id="Phobius"/>
    </source>
</evidence>
<feature type="transmembrane region" description="Helical" evidence="2">
    <location>
        <begin position="52"/>
        <end position="79"/>
    </location>
</feature>
<feature type="compositionally biased region" description="Gly residues" evidence="1">
    <location>
        <begin position="206"/>
        <end position="218"/>
    </location>
</feature>
<feature type="compositionally biased region" description="Basic and acidic residues" evidence="1">
    <location>
        <begin position="332"/>
        <end position="347"/>
    </location>
</feature>
<keyword evidence="4" id="KW-1185">Reference proteome</keyword>
<protein>
    <submittedName>
        <fullName evidence="3">Uncharacterized protein</fullName>
    </submittedName>
</protein>
<keyword evidence="2" id="KW-0812">Transmembrane</keyword>
<feature type="transmembrane region" description="Helical" evidence="2">
    <location>
        <begin position="12"/>
        <end position="32"/>
    </location>
</feature>
<dbReference type="EMBL" id="CM026431">
    <property type="protein sequence ID" value="KAG0560213.1"/>
    <property type="molecule type" value="Genomic_DNA"/>
</dbReference>
<dbReference type="Proteomes" id="UP000822688">
    <property type="component" value="Chromosome 10"/>
</dbReference>
<feature type="compositionally biased region" description="Low complexity" evidence="1">
    <location>
        <begin position="253"/>
        <end position="279"/>
    </location>
</feature>
<name>A0A8T0GMM7_CERPU</name>
<organism evidence="3 4">
    <name type="scientific">Ceratodon purpureus</name>
    <name type="common">Fire moss</name>
    <name type="synonym">Dicranum purpureum</name>
    <dbReference type="NCBI Taxonomy" id="3225"/>
    <lineage>
        <taxon>Eukaryota</taxon>
        <taxon>Viridiplantae</taxon>
        <taxon>Streptophyta</taxon>
        <taxon>Embryophyta</taxon>
        <taxon>Bryophyta</taxon>
        <taxon>Bryophytina</taxon>
        <taxon>Bryopsida</taxon>
        <taxon>Dicranidae</taxon>
        <taxon>Pseudoditrichales</taxon>
        <taxon>Ditrichaceae</taxon>
        <taxon>Ceratodon</taxon>
    </lineage>
</organism>
<keyword evidence="2" id="KW-1133">Transmembrane helix</keyword>